<dbReference type="InterPro" id="IPR017438">
    <property type="entry name" value="ATP-NAD_kinase_N"/>
</dbReference>
<comment type="cofactor">
    <cofactor evidence="6">
        <name>a divalent metal cation</name>
        <dbReference type="ChEBI" id="CHEBI:60240"/>
    </cofactor>
</comment>
<dbReference type="EMBL" id="JAGGLG010000001">
    <property type="protein sequence ID" value="MBP2016699.1"/>
    <property type="molecule type" value="Genomic_DNA"/>
</dbReference>
<comment type="caution">
    <text evidence="7">The sequence shown here is derived from an EMBL/GenBank/DDBJ whole genome shotgun (WGS) entry which is preliminary data.</text>
</comment>
<keyword evidence="6" id="KW-0963">Cytoplasm</keyword>
<comment type="catalytic activity">
    <reaction evidence="5 6">
        <text>NAD(+) + ATP = ADP + NADP(+) + H(+)</text>
        <dbReference type="Rhea" id="RHEA:18629"/>
        <dbReference type="ChEBI" id="CHEBI:15378"/>
        <dbReference type="ChEBI" id="CHEBI:30616"/>
        <dbReference type="ChEBI" id="CHEBI:57540"/>
        <dbReference type="ChEBI" id="CHEBI:58349"/>
        <dbReference type="ChEBI" id="CHEBI:456216"/>
        <dbReference type="EC" id="2.7.1.23"/>
    </reaction>
</comment>
<accession>A0ABS4JQG6</accession>
<feature type="binding site" evidence="6">
    <location>
        <position position="153"/>
    </location>
    <ligand>
        <name>NAD(+)</name>
        <dbReference type="ChEBI" id="CHEBI:57540"/>
    </ligand>
</feature>
<dbReference type="InterPro" id="IPR017437">
    <property type="entry name" value="ATP-NAD_kinase_PpnK-typ_C"/>
</dbReference>
<keyword evidence="2 6" id="KW-0418">Kinase</keyword>
<reference evidence="7 8" key="1">
    <citation type="submission" date="2021-03" db="EMBL/GenBank/DDBJ databases">
        <title>Genomic Encyclopedia of Type Strains, Phase IV (KMG-IV): sequencing the most valuable type-strain genomes for metagenomic binning, comparative biology and taxonomic classification.</title>
        <authorList>
            <person name="Goeker M."/>
        </authorList>
    </citation>
    <scope>NUCLEOTIDE SEQUENCE [LARGE SCALE GENOMIC DNA]</scope>
    <source>
        <strain evidence="7 8">DSM 27138</strain>
    </source>
</reference>
<dbReference type="Gene3D" id="3.40.50.10330">
    <property type="entry name" value="Probable inorganic polyphosphate/atp-NAD kinase, domain 1"/>
    <property type="match status" value="1"/>
</dbReference>
<dbReference type="Pfam" id="PF20143">
    <property type="entry name" value="NAD_kinase_C"/>
    <property type="match status" value="1"/>
</dbReference>
<dbReference type="RefSeq" id="WP_209464862.1">
    <property type="nucleotide sequence ID" value="NZ_JAGGLG010000001.1"/>
</dbReference>
<comment type="function">
    <text evidence="6">Involved in the regulation of the intracellular balance of NAD and NADP, and is a key enzyme in the biosynthesis of NADP. Catalyzes specifically the phosphorylation on 2'-hydroxyl of the adenosine moiety of NAD to yield NADP.</text>
</comment>
<dbReference type="Pfam" id="PF01513">
    <property type="entry name" value="NAD_kinase"/>
    <property type="match status" value="1"/>
</dbReference>
<evidence type="ECO:0000256" key="3">
    <source>
        <dbReference type="ARBA" id="ARBA00022857"/>
    </source>
</evidence>
<dbReference type="SUPFAM" id="SSF111331">
    <property type="entry name" value="NAD kinase/diacylglycerol kinase-like"/>
    <property type="match status" value="1"/>
</dbReference>
<dbReference type="GO" id="GO:0003951">
    <property type="term" value="F:NAD+ kinase activity"/>
    <property type="evidence" value="ECO:0007669"/>
    <property type="project" value="UniProtKB-EC"/>
</dbReference>
<evidence type="ECO:0000256" key="5">
    <source>
        <dbReference type="ARBA" id="ARBA00047925"/>
    </source>
</evidence>
<dbReference type="PANTHER" id="PTHR20275">
    <property type="entry name" value="NAD KINASE"/>
    <property type="match status" value="1"/>
</dbReference>
<feature type="binding site" evidence="6">
    <location>
        <position position="172"/>
    </location>
    <ligand>
        <name>NAD(+)</name>
        <dbReference type="ChEBI" id="CHEBI:57540"/>
    </ligand>
</feature>
<name>A0ABS4JQG6_9FIRM</name>
<feature type="active site" description="Proton acceptor" evidence="6">
    <location>
        <position position="68"/>
    </location>
</feature>
<gene>
    <name evidence="6" type="primary">nadK</name>
    <name evidence="7" type="ORF">J2Z79_000072</name>
</gene>
<keyword evidence="6" id="KW-0067">ATP-binding</keyword>
<proteinExistence type="inferred from homology"/>
<evidence type="ECO:0000313" key="7">
    <source>
        <dbReference type="EMBL" id="MBP2016699.1"/>
    </source>
</evidence>
<evidence type="ECO:0000256" key="2">
    <source>
        <dbReference type="ARBA" id="ARBA00022777"/>
    </source>
</evidence>
<feature type="binding site" evidence="6">
    <location>
        <position position="73"/>
    </location>
    <ligand>
        <name>NAD(+)</name>
        <dbReference type="ChEBI" id="CHEBI:57540"/>
    </ligand>
</feature>
<dbReference type="InterPro" id="IPR002504">
    <property type="entry name" value="NADK"/>
</dbReference>
<keyword evidence="6" id="KW-0547">Nucleotide-binding</keyword>
<keyword evidence="8" id="KW-1185">Reference proteome</keyword>
<dbReference type="PANTHER" id="PTHR20275:SF0">
    <property type="entry name" value="NAD KINASE"/>
    <property type="match status" value="1"/>
</dbReference>
<keyword evidence="3 6" id="KW-0521">NADP</keyword>
<comment type="caution">
    <text evidence="6">Lacks conserved residue(s) required for the propagation of feature annotation.</text>
</comment>
<keyword evidence="1 6" id="KW-0808">Transferase</keyword>
<dbReference type="Gene3D" id="2.60.200.30">
    <property type="entry name" value="Probable inorganic polyphosphate/atp-NAD kinase, domain 2"/>
    <property type="match status" value="1"/>
</dbReference>
<evidence type="ECO:0000256" key="4">
    <source>
        <dbReference type="ARBA" id="ARBA00023027"/>
    </source>
</evidence>
<organism evidence="7 8">
    <name type="scientific">Symbiobacterium terraclitae</name>
    <dbReference type="NCBI Taxonomy" id="557451"/>
    <lineage>
        <taxon>Bacteria</taxon>
        <taxon>Bacillati</taxon>
        <taxon>Bacillota</taxon>
        <taxon>Clostridia</taxon>
        <taxon>Eubacteriales</taxon>
        <taxon>Symbiobacteriaceae</taxon>
        <taxon>Symbiobacterium</taxon>
    </lineage>
</organism>
<sequence length="283" mass="29883">MHRVALVVNVDKPLALETGAQILQWLEERKAEVLLHPSAAAPLGRPDLAVPEGPGWAQSDLVIVLGGDGTLIRAVQRVAPYGVPVLGINTGHLGFLTAMENGEALARLDRVLAGEYVLEERVMLRAMVERDGLLAAALSALNDAVISKGPRARMVHLEVSVGETTVARYPADGVIVATPTGSTAYSLSAGGPIVEPTVDCFLITPICPHTISARSMVVNADVPLAIRVVSSPGEVGLSADGSDPFPLVPGDVVRVGRAPYPARLVRLPGYQFYDVLRKKLFGV</sequence>
<evidence type="ECO:0000313" key="8">
    <source>
        <dbReference type="Proteomes" id="UP001519289"/>
    </source>
</evidence>
<protein>
    <recommendedName>
        <fullName evidence="6">NAD kinase</fullName>
        <ecNumber evidence="6">2.7.1.23</ecNumber>
    </recommendedName>
    <alternativeName>
        <fullName evidence="6">ATP-dependent NAD kinase</fullName>
    </alternativeName>
</protein>
<comment type="subcellular location">
    <subcellularLocation>
        <location evidence="6">Cytoplasm</location>
    </subcellularLocation>
</comment>
<keyword evidence="4 6" id="KW-0520">NAD</keyword>
<feature type="binding site" evidence="6">
    <location>
        <begin position="68"/>
        <end position="69"/>
    </location>
    <ligand>
        <name>NAD(+)</name>
        <dbReference type="ChEBI" id="CHEBI:57540"/>
    </ligand>
</feature>
<dbReference type="HAMAP" id="MF_00361">
    <property type="entry name" value="NAD_kinase"/>
    <property type="match status" value="1"/>
</dbReference>
<evidence type="ECO:0000256" key="6">
    <source>
        <dbReference type="HAMAP-Rule" id="MF_00361"/>
    </source>
</evidence>
<comment type="similarity">
    <text evidence="6">Belongs to the NAD kinase family.</text>
</comment>
<dbReference type="EC" id="2.7.1.23" evidence="6"/>
<evidence type="ECO:0000256" key="1">
    <source>
        <dbReference type="ARBA" id="ARBA00022679"/>
    </source>
</evidence>
<dbReference type="InterPro" id="IPR016064">
    <property type="entry name" value="NAD/diacylglycerol_kinase_sf"/>
</dbReference>
<feature type="binding site" evidence="6">
    <location>
        <begin position="183"/>
        <end position="188"/>
    </location>
    <ligand>
        <name>NAD(+)</name>
        <dbReference type="ChEBI" id="CHEBI:57540"/>
    </ligand>
</feature>
<dbReference type="Proteomes" id="UP001519289">
    <property type="component" value="Unassembled WGS sequence"/>
</dbReference>
<feature type="binding site" evidence="6">
    <location>
        <begin position="142"/>
        <end position="143"/>
    </location>
    <ligand>
        <name>NAD(+)</name>
        <dbReference type="ChEBI" id="CHEBI:57540"/>
    </ligand>
</feature>